<dbReference type="GO" id="GO:0004497">
    <property type="term" value="F:monooxygenase activity"/>
    <property type="evidence" value="ECO:0007669"/>
    <property type="project" value="UniProtKB-ARBA"/>
</dbReference>
<sequence length="114" mass="12277">MPTITTKTTVVPLGPIEQFPAGFGREVLAAGCRIAVFRTTDGGLYALENRTPHPKGGTLAEAIVSGHFIYCPIRDLKISLETGLVQAPDKGEVWKFEIRETKDGNVELALAIAL</sequence>
<proteinExistence type="predicted"/>
<evidence type="ECO:0000313" key="9">
    <source>
        <dbReference type="Proteomes" id="UP000269097"/>
    </source>
</evidence>
<dbReference type="InterPro" id="IPR017941">
    <property type="entry name" value="Rieske_2Fe-2S"/>
</dbReference>
<evidence type="ECO:0000259" key="7">
    <source>
        <dbReference type="PROSITE" id="PS51296"/>
    </source>
</evidence>
<dbReference type="GO" id="GO:0016705">
    <property type="term" value="F:oxidoreductase activity, acting on paired donors, with incorporation or reduction of molecular oxygen"/>
    <property type="evidence" value="ECO:0007669"/>
    <property type="project" value="UniProtKB-ARBA"/>
</dbReference>
<gene>
    <name evidence="8" type="ORF">EAV92_06095</name>
</gene>
<evidence type="ECO:0000256" key="2">
    <source>
        <dbReference type="ARBA" id="ARBA00022723"/>
    </source>
</evidence>
<dbReference type="SUPFAM" id="SSF50022">
    <property type="entry name" value="ISP domain"/>
    <property type="match status" value="1"/>
</dbReference>
<evidence type="ECO:0000256" key="5">
    <source>
        <dbReference type="ARBA" id="ARBA00023014"/>
    </source>
</evidence>
<dbReference type="Gene3D" id="2.102.10.10">
    <property type="entry name" value="Rieske [2Fe-2S] iron-sulphur domain"/>
    <property type="match status" value="1"/>
</dbReference>
<dbReference type="InterPro" id="IPR036922">
    <property type="entry name" value="Rieske_2Fe-2S_sf"/>
</dbReference>
<name>A0A3G3JVC6_9BACL</name>
<keyword evidence="5" id="KW-0411">Iron-sulfur</keyword>
<feature type="domain" description="Rieske" evidence="7">
    <location>
        <begin position="11"/>
        <end position="107"/>
    </location>
</feature>
<evidence type="ECO:0000256" key="1">
    <source>
        <dbReference type="ARBA" id="ARBA00022714"/>
    </source>
</evidence>
<keyword evidence="9" id="KW-1185">Reference proteome</keyword>
<keyword evidence="6" id="KW-0534">Nitrate assimilation</keyword>
<protein>
    <submittedName>
        <fullName evidence="8">Nitrite reductase</fullName>
    </submittedName>
</protein>
<dbReference type="KEGG" id="coh:EAV92_06095"/>
<dbReference type="GO" id="GO:0046872">
    <property type="term" value="F:metal ion binding"/>
    <property type="evidence" value="ECO:0007669"/>
    <property type="project" value="UniProtKB-KW"/>
</dbReference>
<keyword evidence="1" id="KW-0001">2Fe-2S</keyword>
<dbReference type="GO" id="GO:0008942">
    <property type="term" value="F:nitrite reductase [NAD(P)H] activity"/>
    <property type="evidence" value="ECO:0007669"/>
    <property type="project" value="InterPro"/>
</dbReference>
<evidence type="ECO:0000256" key="6">
    <source>
        <dbReference type="ARBA" id="ARBA00023063"/>
    </source>
</evidence>
<dbReference type="Proteomes" id="UP000269097">
    <property type="component" value="Chromosome"/>
</dbReference>
<dbReference type="AlphaFoldDB" id="A0A3G3JVC6"/>
<dbReference type="InterPro" id="IPR012748">
    <property type="entry name" value="Rieske-like_NirD"/>
</dbReference>
<dbReference type="RefSeq" id="WP_123040236.1">
    <property type="nucleotide sequence ID" value="NZ_CP033433.1"/>
</dbReference>
<evidence type="ECO:0000256" key="4">
    <source>
        <dbReference type="ARBA" id="ARBA00023004"/>
    </source>
</evidence>
<evidence type="ECO:0000256" key="3">
    <source>
        <dbReference type="ARBA" id="ARBA00023002"/>
    </source>
</evidence>
<dbReference type="GO" id="GO:0042128">
    <property type="term" value="P:nitrate assimilation"/>
    <property type="evidence" value="ECO:0007669"/>
    <property type="project" value="UniProtKB-KW"/>
</dbReference>
<dbReference type="EMBL" id="CP033433">
    <property type="protein sequence ID" value="AYQ72176.1"/>
    <property type="molecule type" value="Genomic_DNA"/>
</dbReference>
<accession>A0A3G3JVC6</accession>
<reference evidence="8 9" key="1">
    <citation type="submission" date="2018-10" db="EMBL/GenBank/DDBJ databases">
        <title>Genome Sequence of Cohnella sp.</title>
        <authorList>
            <person name="Srinivasan S."/>
            <person name="Kim M.K."/>
        </authorList>
    </citation>
    <scope>NUCLEOTIDE SEQUENCE [LARGE SCALE GENOMIC DNA]</scope>
    <source>
        <strain evidence="8 9">18JY8-7</strain>
    </source>
</reference>
<keyword evidence="2" id="KW-0479">Metal-binding</keyword>
<evidence type="ECO:0000313" key="8">
    <source>
        <dbReference type="EMBL" id="AYQ72176.1"/>
    </source>
</evidence>
<dbReference type="GO" id="GO:0051537">
    <property type="term" value="F:2 iron, 2 sulfur cluster binding"/>
    <property type="evidence" value="ECO:0007669"/>
    <property type="project" value="UniProtKB-KW"/>
</dbReference>
<organism evidence="8 9">
    <name type="scientific">Cohnella candidum</name>
    <dbReference type="NCBI Taxonomy" id="2674991"/>
    <lineage>
        <taxon>Bacteria</taxon>
        <taxon>Bacillati</taxon>
        <taxon>Bacillota</taxon>
        <taxon>Bacilli</taxon>
        <taxon>Bacillales</taxon>
        <taxon>Paenibacillaceae</taxon>
        <taxon>Cohnella</taxon>
    </lineage>
</organism>
<keyword evidence="4" id="KW-0408">Iron</keyword>
<dbReference type="Pfam" id="PF13806">
    <property type="entry name" value="Rieske_2"/>
    <property type="match status" value="1"/>
</dbReference>
<dbReference type="PROSITE" id="PS51296">
    <property type="entry name" value="RIESKE"/>
    <property type="match status" value="1"/>
</dbReference>
<keyword evidence="3" id="KW-0560">Oxidoreductase</keyword>